<dbReference type="RefSeq" id="WP_125224235.1">
    <property type="nucleotide sequence ID" value="NZ_QUSX01000006.1"/>
</dbReference>
<dbReference type="Gene3D" id="1.25.40.10">
    <property type="entry name" value="Tetratricopeptide repeat domain"/>
    <property type="match status" value="1"/>
</dbReference>
<dbReference type="Pfam" id="PF12895">
    <property type="entry name" value="ANAPC3"/>
    <property type="match status" value="1"/>
</dbReference>
<evidence type="ECO:0000256" key="1">
    <source>
        <dbReference type="SAM" id="Coils"/>
    </source>
</evidence>
<evidence type="ECO:0000313" key="3">
    <source>
        <dbReference type="EMBL" id="RRQ47445.1"/>
    </source>
</evidence>
<dbReference type="InterPro" id="IPR038440">
    <property type="entry name" value="FimV_C_sf"/>
</dbReference>
<evidence type="ECO:0000256" key="2">
    <source>
        <dbReference type="SAM" id="Phobius"/>
    </source>
</evidence>
<keyword evidence="1" id="KW-0175">Coiled coil</keyword>
<evidence type="ECO:0000313" key="4">
    <source>
        <dbReference type="Proteomes" id="UP000286990"/>
    </source>
</evidence>
<name>A0A3R8Q0S6_9FLAO</name>
<feature type="transmembrane region" description="Helical" evidence="2">
    <location>
        <begin position="75"/>
        <end position="92"/>
    </location>
</feature>
<keyword evidence="2" id="KW-0812">Transmembrane</keyword>
<dbReference type="EMBL" id="QUSX01000006">
    <property type="protein sequence ID" value="RRQ47445.1"/>
    <property type="molecule type" value="Genomic_DNA"/>
</dbReference>
<accession>A0A3R8Q0S6</accession>
<reference evidence="4" key="1">
    <citation type="submission" date="2018-12" db="EMBL/GenBank/DDBJ databases">
        <title>Maribacter lutimaris sp. nov., isolated from marine sediment.</title>
        <authorList>
            <person name="Kim K.K."/>
        </authorList>
    </citation>
    <scope>NUCLEOTIDE SEQUENCE [LARGE SCALE GENOMIC DNA]</scope>
    <source>
        <strain evidence="4">PoM-212</strain>
    </source>
</reference>
<evidence type="ECO:0008006" key="5">
    <source>
        <dbReference type="Google" id="ProtNLM"/>
    </source>
</evidence>
<keyword evidence="2" id="KW-1133">Transmembrane helix</keyword>
<gene>
    <name evidence="3" type="ORF">DZC72_17790</name>
</gene>
<comment type="caution">
    <text evidence="3">The sequence shown here is derived from an EMBL/GenBank/DDBJ whole genome shotgun (WGS) entry which is preliminary data.</text>
</comment>
<dbReference type="OrthoDB" id="979271at2"/>
<feature type="coiled-coil region" evidence="1">
    <location>
        <begin position="45"/>
        <end position="72"/>
    </location>
</feature>
<dbReference type="AlphaFoldDB" id="A0A3R8Q0S6"/>
<dbReference type="Proteomes" id="UP000286990">
    <property type="component" value="Unassembled WGS sequence"/>
</dbReference>
<protein>
    <recommendedName>
        <fullName evidence="5">Tetratricopeptide repeat protein</fullName>
    </recommendedName>
</protein>
<proteinExistence type="predicted"/>
<keyword evidence="4" id="KW-1185">Reference proteome</keyword>
<organism evidence="3 4">
    <name type="scientific">Maribacter algicola</name>
    <dbReference type="NCBI Taxonomy" id="2498892"/>
    <lineage>
        <taxon>Bacteria</taxon>
        <taxon>Pseudomonadati</taxon>
        <taxon>Bacteroidota</taxon>
        <taxon>Flavobacteriia</taxon>
        <taxon>Flavobacteriales</taxon>
        <taxon>Flavobacteriaceae</taxon>
        <taxon>Maribacter</taxon>
    </lineage>
</organism>
<dbReference type="InterPro" id="IPR011990">
    <property type="entry name" value="TPR-like_helical_dom_sf"/>
</dbReference>
<dbReference type="Gene3D" id="1.20.58.2200">
    <property type="match status" value="1"/>
</dbReference>
<keyword evidence="2" id="KW-0472">Membrane</keyword>
<sequence length="236" mass="27182">MNNNELITNYFLNRLSPEEQDRFDYLLQNDEEFREQVAFETKLKKSIYQSEHESLKEELKKIEQGVSNKTNTTKWYLAAASVVVLIAVGFFWNKNDNSPEKLFAAYYQTASNTSHPIVRDNGTQNATTKAFVAYEMGLYQEALGLLESAYASSNNPELLFYKAICYLQNNEPAMAVETFQKHLKFGDRLKEKSKWYLALAYLKVGDKRQAKNVLDQIVIEPNSYNSAKAKELLARL</sequence>
<dbReference type="SUPFAM" id="SSF48452">
    <property type="entry name" value="TPR-like"/>
    <property type="match status" value="1"/>
</dbReference>